<dbReference type="Proteomes" id="UP000622707">
    <property type="component" value="Unassembled WGS sequence"/>
</dbReference>
<dbReference type="RefSeq" id="WP_201692359.1">
    <property type="nucleotide sequence ID" value="NZ_JAEQND010000013.1"/>
</dbReference>
<dbReference type="EMBL" id="JAEQND010000013">
    <property type="protein sequence ID" value="MBL0427725.1"/>
    <property type="molecule type" value="Genomic_DNA"/>
</dbReference>
<evidence type="ECO:0000313" key="2">
    <source>
        <dbReference type="Proteomes" id="UP000622707"/>
    </source>
</evidence>
<organism evidence="1 2">
    <name type="scientific">Ramlibacter alkalitolerans</name>
    <dbReference type="NCBI Taxonomy" id="2039631"/>
    <lineage>
        <taxon>Bacteria</taxon>
        <taxon>Pseudomonadati</taxon>
        <taxon>Pseudomonadota</taxon>
        <taxon>Betaproteobacteria</taxon>
        <taxon>Burkholderiales</taxon>
        <taxon>Comamonadaceae</taxon>
        <taxon>Ramlibacter</taxon>
    </lineage>
</organism>
<comment type="caution">
    <text evidence="1">The sequence shown here is derived from an EMBL/GenBank/DDBJ whole genome shotgun (WGS) entry which is preliminary data.</text>
</comment>
<sequence length="493" mass="53599">MDEMLYYEEALRKEVFPALEAEGYQCSVTVTPSDRWKLRQEVAKELPGGLRLGLVKELLQDEAGSDGLSRRCALVLQDATLAPESNVNAALRWAQSYAPLAGVNRVWSMLGLACDSAPWAMRSLDPDEAQQLGSMTTVAPFESIAASTARQEHLSRTLAVMRPVLEFIGDALAHGFAPDNSEITAFRALLADRGLPAGSKFPFTVDVFAAADVGDVLRVQWGPGFETTVQPLVVPESDFPPDVVGVEGPELELPEGTSPMDALAQGKAWLAANRDALADKALERNLLRLLPSGNREILGATATELKVQFKRKYTNASFRPTTRKVTAKFELENGQVVSMTPSGQDLATELKLATNGRPARLEDTLKEWAQGVLDSAEFMRTQVFPGFRAQVSGADPKKVLLHWDNPKDPANPKIAYCDLSGKLPAPVHVELEGVVRRYLSGMDELSADLSGWQRPVSPTQVCPLGHVLPVLPFQAAAEVAPKKARSRAKDLGR</sequence>
<name>A0ABS1JW04_9BURK</name>
<evidence type="ECO:0000313" key="1">
    <source>
        <dbReference type="EMBL" id="MBL0427725.1"/>
    </source>
</evidence>
<keyword evidence="2" id="KW-1185">Reference proteome</keyword>
<accession>A0ABS1JW04</accession>
<proteinExistence type="predicted"/>
<gene>
    <name evidence="1" type="ORF">JI746_21645</name>
</gene>
<protein>
    <submittedName>
        <fullName evidence="1">Uncharacterized protein</fullName>
    </submittedName>
</protein>
<reference evidence="1 2" key="1">
    <citation type="journal article" date="2017" name="Int. J. Syst. Evol. Microbiol.">
        <title>Ramlibacter alkalitolerans sp. nov., alkali-tolerant bacterium isolated from soil of ginseng.</title>
        <authorList>
            <person name="Lee D.H."/>
            <person name="Cha C.J."/>
        </authorList>
    </citation>
    <scope>NUCLEOTIDE SEQUENCE [LARGE SCALE GENOMIC DNA]</scope>
    <source>
        <strain evidence="1 2">KACC 19305</strain>
    </source>
</reference>